<reference evidence="9" key="1">
    <citation type="submission" date="2016-10" db="EMBL/GenBank/DDBJ databases">
        <authorList>
            <person name="Varghese N."/>
            <person name="Submissions S."/>
        </authorList>
    </citation>
    <scope>NUCLEOTIDE SEQUENCE [LARGE SCALE GENOMIC DNA]</scope>
    <source>
        <strain evidence="9">DSM 241</strain>
    </source>
</reference>
<gene>
    <name evidence="8" type="ORF">SAMN05444515_11614</name>
</gene>
<evidence type="ECO:0000256" key="1">
    <source>
        <dbReference type="ARBA" id="ARBA00004651"/>
    </source>
</evidence>
<dbReference type="RefSeq" id="WP_090254920.1">
    <property type="nucleotide sequence ID" value="NZ_FOAA01000016.1"/>
</dbReference>
<evidence type="ECO:0000256" key="2">
    <source>
        <dbReference type="ARBA" id="ARBA00022475"/>
    </source>
</evidence>
<feature type="transmembrane region" description="Helical" evidence="6">
    <location>
        <begin position="6"/>
        <end position="25"/>
    </location>
</feature>
<dbReference type="Gene3D" id="3.30.870.10">
    <property type="entry name" value="Endonuclease Chain A"/>
    <property type="match status" value="2"/>
</dbReference>
<evidence type="ECO:0000256" key="4">
    <source>
        <dbReference type="ARBA" id="ARBA00022989"/>
    </source>
</evidence>
<evidence type="ECO:0000313" key="8">
    <source>
        <dbReference type="EMBL" id="SEL42496.1"/>
    </source>
</evidence>
<dbReference type="AlphaFoldDB" id="A0A1H7Q3Q0"/>
<dbReference type="InterPro" id="IPR027379">
    <property type="entry name" value="CLS_N"/>
</dbReference>
<proteinExistence type="predicted"/>
<dbReference type="InterPro" id="IPR001736">
    <property type="entry name" value="PLipase_D/transphosphatidylase"/>
</dbReference>
<evidence type="ECO:0000256" key="3">
    <source>
        <dbReference type="ARBA" id="ARBA00022692"/>
    </source>
</evidence>
<dbReference type="Proteomes" id="UP000199256">
    <property type="component" value="Unassembled WGS sequence"/>
</dbReference>
<feature type="domain" description="PLD phosphodiesterase" evidence="7">
    <location>
        <begin position="390"/>
        <end position="412"/>
    </location>
</feature>
<dbReference type="GO" id="GO:0008808">
    <property type="term" value="F:cardiolipin synthase activity"/>
    <property type="evidence" value="ECO:0007669"/>
    <property type="project" value="TreeGrafter"/>
</dbReference>
<protein>
    <submittedName>
        <fullName evidence="8">Cardiolipin synthase</fullName>
    </submittedName>
</protein>
<keyword evidence="3 6" id="KW-0812">Transmembrane</keyword>
<keyword evidence="2" id="KW-1003">Cell membrane</keyword>
<keyword evidence="4 6" id="KW-1133">Transmembrane helix</keyword>
<dbReference type="PANTHER" id="PTHR21248">
    <property type="entry name" value="CARDIOLIPIN SYNTHASE"/>
    <property type="match status" value="1"/>
</dbReference>
<dbReference type="Pfam" id="PF13091">
    <property type="entry name" value="PLDc_2"/>
    <property type="match status" value="2"/>
</dbReference>
<dbReference type="PANTHER" id="PTHR21248:SF22">
    <property type="entry name" value="PHOSPHOLIPASE D"/>
    <property type="match status" value="1"/>
</dbReference>
<dbReference type="Pfam" id="PF13396">
    <property type="entry name" value="PLDc_N"/>
    <property type="match status" value="1"/>
</dbReference>
<evidence type="ECO:0000259" key="7">
    <source>
        <dbReference type="PROSITE" id="PS50035"/>
    </source>
</evidence>
<dbReference type="SMART" id="SM00155">
    <property type="entry name" value="PLDc"/>
    <property type="match status" value="2"/>
</dbReference>
<comment type="subcellular location">
    <subcellularLocation>
        <location evidence="1">Cell membrane</location>
        <topology evidence="1">Multi-pass membrane protein</topology>
    </subcellularLocation>
</comment>
<dbReference type="EMBL" id="FOAA01000016">
    <property type="protein sequence ID" value="SEL42496.1"/>
    <property type="molecule type" value="Genomic_DNA"/>
</dbReference>
<feature type="domain" description="PLD phosphodiesterase" evidence="7">
    <location>
        <begin position="209"/>
        <end position="236"/>
    </location>
</feature>
<accession>A0A1H7Q3Q0</accession>
<dbReference type="PROSITE" id="PS50035">
    <property type="entry name" value="PLD"/>
    <property type="match status" value="2"/>
</dbReference>
<dbReference type="STRING" id="1396821.SAMN05444515_11614"/>
<evidence type="ECO:0000256" key="5">
    <source>
        <dbReference type="ARBA" id="ARBA00023136"/>
    </source>
</evidence>
<dbReference type="SUPFAM" id="SSF56024">
    <property type="entry name" value="Phospholipase D/nuclease"/>
    <property type="match status" value="2"/>
</dbReference>
<name>A0A1H7Q3Q0_9GAMM</name>
<keyword evidence="5 6" id="KW-0472">Membrane</keyword>
<dbReference type="InterPro" id="IPR025202">
    <property type="entry name" value="PLD-like_dom"/>
</dbReference>
<dbReference type="CDD" id="cd09163">
    <property type="entry name" value="PLDc_CLS_unchar2_2"/>
    <property type="match status" value="1"/>
</dbReference>
<organism evidence="8 9">
    <name type="scientific">Ectothiorhodospira marina</name>
    <dbReference type="NCBI Taxonomy" id="1396821"/>
    <lineage>
        <taxon>Bacteria</taxon>
        <taxon>Pseudomonadati</taxon>
        <taxon>Pseudomonadota</taxon>
        <taxon>Gammaproteobacteria</taxon>
        <taxon>Chromatiales</taxon>
        <taxon>Ectothiorhodospiraceae</taxon>
        <taxon>Ectothiorhodospira</taxon>
    </lineage>
</organism>
<dbReference type="CDD" id="cd09157">
    <property type="entry name" value="PLDc_CLS_unchar2_1"/>
    <property type="match status" value="1"/>
</dbReference>
<dbReference type="GO" id="GO:0005886">
    <property type="term" value="C:plasma membrane"/>
    <property type="evidence" value="ECO:0007669"/>
    <property type="project" value="UniProtKB-SubCell"/>
</dbReference>
<keyword evidence="9" id="KW-1185">Reference proteome</keyword>
<sequence>MFDWQALAASATALGVFGFAVYSAGHAVIYKRDTRAVIAWVGLIMLLPLLGSIFYWLLGVNRIARQARALRPDALHRESAPMNGAMLVPERWQRLARAGDALSPFNLMAGNHLQALVNGEQAYPAMLSAIHEAGASVCLSTYIFDHDWVGLEFIEALAAAASRGVAVRVLIDGVGARYSRRSVVRELRSRGVPAQLFLPMHLPRSLAAFNLRNHRKLLIVDGTVGFTGGMNIREGHRRRAPYPYAIQDIQFQLHGPAVVQMQTIFNEDWHFACGEHLAGEAFFPALEPAGEALVRGVVDGPDEHRDPLRQLMHTALAEAQERVAVITPYFLPDDVLMSALNAAALRGVRVDILLPSRNNQMLVHWASQALHWQLLERGCHIWFTPPPFDHTKLLLVDSHWLLVGSANWDPRSLRLNFEFDVECYDVGLGRRLAAWVDQRLADARPLTLREADQRSLPIRLRDGTARLLTPYL</sequence>
<dbReference type="OrthoDB" id="9762009at2"/>
<feature type="transmembrane region" description="Helical" evidence="6">
    <location>
        <begin position="37"/>
        <end position="58"/>
    </location>
</feature>
<dbReference type="GO" id="GO:0032049">
    <property type="term" value="P:cardiolipin biosynthetic process"/>
    <property type="evidence" value="ECO:0007669"/>
    <property type="project" value="UniProtKB-ARBA"/>
</dbReference>
<evidence type="ECO:0000256" key="6">
    <source>
        <dbReference type="SAM" id="Phobius"/>
    </source>
</evidence>
<evidence type="ECO:0000313" key="9">
    <source>
        <dbReference type="Proteomes" id="UP000199256"/>
    </source>
</evidence>